<dbReference type="SUPFAM" id="SSF55120">
    <property type="entry name" value="Pseudouridine synthase"/>
    <property type="match status" value="1"/>
</dbReference>
<dbReference type="GO" id="GO:0003723">
    <property type="term" value="F:RNA binding"/>
    <property type="evidence" value="ECO:0007669"/>
    <property type="project" value="InterPro"/>
</dbReference>
<dbReference type="InterPro" id="IPR000748">
    <property type="entry name" value="PsdUridine_synth_RsuA/RluB/E/F"/>
</dbReference>
<dbReference type="PANTHER" id="PTHR47683:SF2">
    <property type="entry name" value="RNA-BINDING S4 DOMAIN-CONTAINING PROTEIN"/>
    <property type="match status" value="1"/>
</dbReference>
<feature type="domain" description="Pseudouridine synthase RsuA/RluA-like" evidence="3">
    <location>
        <begin position="105"/>
        <end position="264"/>
    </location>
</feature>
<organism evidence="4 5">
    <name type="scientific">Pelagomonas calceolata</name>
    <dbReference type="NCBI Taxonomy" id="35677"/>
    <lineage>
        <taxon>Eukaryota</taxon>
        <taxon>Sar</taxon>
        <taxon>Stramenopiles</taxon>
        <taxon>Ochrophyta</taxon>
        <taxon>Pelagophyceae</taxon>
        <taxon>Pelagomonadales</taxon>
        <taxon>Pelagomonadaceae</taxon>
        <taxon>Pelagomonas</taxon>
    </lineage>
</organism>
<dbReference type="InterPro" id="IPR006145">
    <property type="entry name" value="PsdUridine_synth_RsuA/RluA"/>
</dbReference>
<dbReference type="GO" id="GO:0006364">
    <property type="term" value="P:rRNA processing"/>
    <property type="evidence" value="ECO:0007669"/>
    <property type="project" value="UniProtKB-ARBA"/>
</dbReference>
<dbReference type="InterPro" id="IPR042092">
    <property type="entry name" value="PsdUridine_s_RsuA/RluB/E/F_cat"/>
</dbReference>
<name>A0A8J2WWE5_9STRA</name>
<dbReference type="NCBIfam" id="TIGR00093">
    <property type="entry name" value="pseudouridine synthase"/>
    <property type="match status" value="1"/>
</dbReference>
<dbReference type="Proteomes" id="UP000789595">
    <property type="component" value="Unassembled WGS sequence"/>
</dbReference>
<dbReference type="Pfam" id="PF00849">
    <property type="entry name" value="PseudoU_synth_2"/>
    <property type="match status" value="1"/>
</dbReference>
<dbReference type="OrthoDB" id="440619at2759"/>
<evidence type="ECO:0000259" key="3">
    <source>
        <dbReference type="Pfam" id="PF00849"/>
    </source>
</evidence>
<evidence type="ECO:0000313" key="4">
    <source>
        <dbReference type="EMBL" id="CAH0368485.1"/>
    </source>
</evidence>
<dbReference type="Gene3D" id="3.30.70.580">
    <property type="entry name" value="Pseudouridine synthase I, catalytic domain, N-terminal subdomain"/>
    <property type="match status" value="1"/>
</dbReference>
<gene>
    <name evidence="4" type="ORF">PECAL_2P15520</name>
</gene>
<dbReference type="GO" id="GO:0001522">
    <property type="term" value="P:pseudouridine synthesis"/>
    <property type="evidence" value="ECO:0007669"/>
    <property type="project" value="InterPro"/>
</dbReference>
<protein>
    <recommendedName>
        <fullName evidence="3">Pseudouridine synthase RsuA/RluA-like domain-containing protein</fullName>
    </recommendedName>
</protein>
<accession>A0A8J2WWE5</accession>
<dbReference type="Gene3D" id="3.30.70.1560">
    <property type="entry name" value="Alpha-L RNA-binding motif"/>
    <property type="match status" value="1"/>
</dbReference>
<evidence type="ECO:0000256" key="1">
    <source>
        <dbReference type="ARBA" id="ARBA00008348"/>
    </source>
</evidence>
<dbReference type="InterPro" id="IPR020094">
    <property type="entry name" value="TruA/RsuA/RluB/E/F_N"/>
</dbReference>
<sequence>MRPAVTACAALATAAALWSWLRRRRRRELARRYAYELLGDPRVRRSLDPYPSSTTVAALSALTGVATAKIRKFSAGARDGACARPWHADGAPRAGGRTKRKASHYYFVLHKPLGVVTQRDDASTKTYVPRPGRNDKRWRPWRRQYVPTVYDGLPDGFPPVPSVGRLDKETSGLLLFTDDGALTTRLLRPGSGCEKTYVLDVTGVVSDAALASLSEPLDDVTKHTREKVRTAPARVKVVSRSDEGARVEVVISEGRHHQVRRLAARAGFAVEALHRKAMGPLRLDDLPVGAARPLTPDEVQTLLSNCGLEKKRGPPRPLPVAAAPELTRAAVEAAIDDLVRRHP</sequence>
<dbReference type="InterPro" id="IPR018496">
    <property type="entry name" value="PsdUridine_synth_RsuA/RluB_CS"/>
</dbReference>
<evidence type="ECO:0000313" key="5">
    <source>
        <dbReference type="Proteomes" id="UP000789595"/>
    </source>
</evidence>
<dbReference type="InterPro" id="IPR050343">
    <property type="entry name" value="RsuA_PseudoU_synthase"/>
</dbReference>
<reference evidence="4" key="1">
    <citation type="submission" date="2021-11" db="EMBL/GenBank/DDBJ databases">
        <authorList>
            <consortium name="Genoscope - CEA"/>
            <person name="William W."/>
        </authorList>
    </citation>
    <scope>NUCLEOTIDE SEQUENCE</scope>
</reference>
<keyword evidence="2" id="KW-0413">Isomerase</keyword>
<dbReference type="PROSITE" id="PS01149">
    <property type="entry name" value="PSI_RSU"/>
    <property type="match status" value="1"/>
</dbReference>
<dbReference type="PANTHER" id="PTHR47683">
    <property type="entry name" value="PSEUDOURIDINE SYNTHASE FAMILY PROTEIN-RELATED"/>
    <property type="match status" value="1"/>
</dbReference>
<dbReference type="GO" id="GO:0009982">
    <property type="term" value="F:pseudouridine synthase activity"/>
    <property type="evidence" value="ECO:0007669"/>
    <property type="project" value="InterPro"/>
</dbReference>
<comment type="similarity">
    <text evidence="1">Belongs to the pseudouridine synthase RsuA family.</text>
</comment>
<dbReference type="AlphaFoldDB" id="A0A8J2WWE5"/>
<proteinExistence type="inferred from homology"/>
<keyword evidence="5" id="KW-1185">Reference proteome</keyword>
<dbReference type="InterPro" id="IPR020103">
    <property type="entry name" value="PsdUridine_synth_cat_dom_sf"/>
</dbReference>
<dbReference type="EMBL" id="CAKKNE010000002">
    <property type="protein sequence ID" value="CAH0368485.1"/>
    <property type="molecule type" value="Genomic_DNA"/>
</dbReference>
<comment type="caution">
    <text evidence="4">The sequence shown here is derived from an EMBL/GenBank/DDBJ whole genome shotgun (WGS) entry which is preliminary data.</text>
</comment>
<evidence type="ECO:0000256" key="2">
    <source>
        <dbReference type="ARBA" id="ARBA00023235"/>
    </source>
</evidence>